<gene>
    <name evidence="7" type="ORF">WJT86_05950</name>
</gene>
<keyword evidence="3 6" id="KW-1133">Transmembrane helix</keyword>
<comment type="subcellular location">
    <subcellularLocation>
        <location evidence="1">Membrane</location>
        <topology evidence="1">Multi-pass membrane protein</topology>
    </subcellularLocation>
</comment>
<dbReference type="PANTHER" id="PTHR36926">
    <property type="entry name" value="COLICIN V PRODUCTION PROTEIN"/>
    <property type="match status" value="1"/>
</dbReference>
<name>A0ABV0BKA7_9HYPH</name>
<evidence type="ECO:0000256" key="5">
    <source>
        <dbReference type="SAM" id="MobiDB-lite"/>
    </source>
</evidence>
<keyword evidence="2 6" id="KW-0812">Transmembrane</keyword>
<evidence type="ECO:0000313" key="7">
    <source>
        <dbReference type="EMBL" id="MEN3930606.1"/>
    </source>
</evidence>
<comment type="caution">
    <text evidence="7">The sequence shown here is derived from an EMBL/GenBank/DDBJ whole genome shotgun (WGS) entry which is preliminary data.</text>
</comment>
<dbReference type="EMBL" id="JBBYXI010000002">
    <property type="protein sequence ID" value="MEN3930606.1"/>
    <property type="molecule type" value="Genomic_DNA"/>
</dbReference>
<sequence length="202" mass="21520">MPISVLDIVVIGVTLISAVLAAVRGFSREVLGIAAWVIAAAAAWFLFPAILPFTKQYVSHDTIALAITIAGIFIVTLLLMSLITVQISDLVLDSRIGAVDRTLGLVFGIVRGFLICVIAWLLFSLLLQGKVPDWAESAKTRPLLDSTSATISNMFKANTEGLADKFFKKPADSGSEPPPEPAQTQQENVEPSSQPDGSAGQQ</sequence>
<feature type="compositionally biased region" description="Polar residues" evidence="5">
    <location>
        <begin position="188"/>
        <end position="202"/>
    </location>
</feature>
<evidence type="ECO:0000256" key="2">
    <source>
        <dbReference type="ARBA" id="ARBA00022692"/>
    </source>
</evidence>
<accession>A0ABV0BKA7</accession>
<protein>
    <submittedName>
        <fullName evidence="7">CvpA family protein</fullName>
    </submittedName>
</protein>
<dbReference type="InterPro" id="IPR052719">
    <property type="entry name" value="CvpA-like"/>
</dbReference>
<dbReference type="RefSeq" id="WP_346336609.1">
    <property type="nucleotide sequence ID" value="NZ_JBBYXI010000002.1"/>
</dbReference>
<dbReference type="Proteomes" id="UP001418637">
    <property type="component" value="Unassembled WGS sequence"/>
</dbReference>
<keyword evidence="4 6" id="KW-0472">Membrane</keyword>
<evidence type="ECO:0000256" key="6">
    <source>
        <dbReference type="SAM" id="Phobius"/>
    </source>
</evidence>
<feature type="transmembrane region" description="Helical" evidence="6">
    <location>
        <begin position="63"/>
        <end position="83"/>
    </location>
</feature>
<feature type="transmembrane region" description="Helical" evidence="6">
    <location>
        <begin position="103"/>
        <end position="127"/>
    </location>
</feature>
<dbReference type="InterPro" id="IPR003825">
    <property type="entry name" value="Colicin-V_CvpA"/>
</dbReference>
<dbReference type="Pfam" id="PF02674">
    <property type="entry name" value="Colicin_V"/>
    <property type="match status" value="1"/>
</dbReference>
<evidence type="ECO:0000313" key="8">
    <source>
        <dbReference type="Proteomes" id="UP001418637"/>
    </source>
</evidence>
<feature type="transmembrane region" description="Helical" evidence="6">
    <location>
        <begin position="31"/>
        <end position="51"/>
    </location>
</feature>
<organism evidence="7 8">
    <name type="scientific">Hohaiivirga grylli</name>
    <dbReference type="NCBI Taxonomy" id="3133970"/>
    <lineage>
        <taxon>Bacteria</taxon>
        <taxon>Pseudomonadati</taxon>
        <taxon>Pseudomonadota</taxon>
        <taxon>Alphaproteobacteria</taxon>
        <taxon>Hyphomicrobiales</taxon>
        <taxon>Methylobacteriaceae</taxon>
        <taxon>Hohaiivirga</taxon>
    </lineage>
</organism>
<evidence type="ECO:0000256" key="1">
    <source>
        <dbReference type="ARBA" id="ARBA00004141"/>
    </source>
</evidence>
<dbReference type="PANTHER" id="PTHR36926:SF1">
    <property type="entry name" value="COLICIN V PRODUCTION PROTEIN"/>
    <property type="match status" value="1"/>
</dbReference>
<feature type="region of interest" description="Disordered" evidence="5">
    <location>
        <begin position="167"/>
        <end position="202"/>
    </location>
</feature>
<evidence type="ECO:0000256" key="4">
    <source>
        <dbReference type="ARBA" id="ARBA00023136"/>
    </source>
</evidence>
<reference evidence="7 8" key="1">
    <citation type="submission" date="2024-04" db="EMBL/GenBank/DDBJ databases">
        <title>A novel species isolated from cricket.</title>
        <authorList>
            <person name="Wang H.-C."/>
        </authorList>
    </citation>
    <scope>NUCLEOTIDE SEQUENCE [LARGE SCALE GENOMIC DNA]</scope>
    <source>
        <strain evidence="7 8">WL0021</strain>
    </source>
</reference>
<keyword evidence="8" id="KW-1185">Reference proteome</keyword>
<proteinExistence type="predicted"/>
<evidence type="ECO:0000256" key="3">
    <source>
        <dbReference type="ARBA" id="ARBA00022989"/>
    </source>
</evidence>